<evidence type="ECO:0008006" key="4">
    <source>
        <dbReference type="Google" id="ProtNLM"/>
    </source>
</evidence>
<dbReference type="RefSeq" id="WP_008104100.1">
    <property type="nucleotide sequence ID" value="NZ_FOSD01000001.1"/>
</dbReference>
<keyword evidence="3" id="KW-1185">Reference proteome</keyword>
<protein>
    <recommendedName>
        <fullName evidence="4">DNA-binding protein</fullName>
    </recommendedName>
</protein>
<feature type="region of interest" description="Disordered" evidence="1">
    <location>
        <begin position="65"/>
        <end position="86"/>
    </location>
</feature>
<gene>
    <name evidence="2" type="ORF">SAMN05518863_1011</name>
</gene>
<dbReference type="EMBL" id="FOSD01000001">
    <property type="protein sequence ID" value="SFJ28383.1"/>
    <property type="molecule type" value="Genomic_DNA"/>
</dbReference>
<accession>A0A1I3Q394</accession>
<dbReference type="Proteomes" id="UP000198841">
    <property type="component" value="Unassembled WGS sequence"/>
</dbReference>
<reference evidence="2 3" key="1">
    <citation type="submission" date="2016-10" db="EMBL/GenBank/DDBJ databases">
        <authorList>
            <person name="Varghese N."/>
            <person name="Submissions S."/>
        </authorList>
    </citation>
    <scope>NUCLEOTIDE SEQUENCE [LARGE SCALE GENOMIC DNA]</scope>
    <source>
        <strain evidence="2 3">YR512</strain>
    </source>
</reference>
<evidence type="ECO:0000313" key="2">
    <source>
        <dbReference type="EMBL" id="SFJ28383.1"/>
    </source>
</evidence>
<comment type="caution">
    <text evidence="2">The sequence shown here is derived from an EMBL/GenBank/DDBJ whole genome shotgun (WGS) entry which is preliminary data.</text>
</comment>
<proteinExistence type="predicted"/>
<sequence>MNDKKMISIDQFNLSERVAVEEAFKGLMEKYRQRTGKEPDAKKEKEFTAEARQQIMTAKLVKEKALADKAKKTPTRRKKPESLKESEVSDFNWKASVIKGRR</sequence>
<evidence type="ECO:0000256" key="1">
    <source>
        <dbReference type="SAM" id="MobiDB-lite"/>
    </source>
</evidence>
<organism evidence="2 3">
    <name type="scientific">Candidatus Pantoea symbiotica</name>
    <dbReference type="NCBI Taxonomy" id="1884370"/>
    <lineage>
        <taxon>Bacteria</taxon>
        <taxon>Pseudomonadati</taxon>
        <taxon>Pseudomonadota</taxon>
        <taxon>Gammaproteobacteria</taxon>
        <taxon>Enterobacterales</taxon>
        <taxon>Erwiniaceae</taxon>
        <taxon>Pantoea</taxon>
    </lineage>
</organism>
<evidence type="ECO:0000313" key="3">
    <source>
        <dbReference type="Proteomes" id="UP000198841"/>
    </source>
</evidence>
<name>A0A1I3Q394_9GAMM</name>